<keyword evidence="5" id="KW-0678">Repressor</keyword>
<evidence type="ECO:0000256" key="1">
    <source>
        <dbReference type="ARBA" id="ARBA00004786"/>
    </source>
</evidence>
<dbReference type="InterPro" id="IPR050485">
    <property type="entry name" value="Proline_metab_enzyme"/>
</dbReference>
<evidence type="ECO:0000256" key="4">
    <source>
        <dbReference type="ARBA" id="ARBA00048142"/>
    </source>
</evidence>
<dbReference type="GO" id="GO:0003700">
    <property type="term" value="F:DNA-binding transcription factor activity"/>
    <property type="evidence" value="ECO:0007669"/>
    <property type="project" value="InterPro"/>
</dbReference>
<dbReference type="Pfam" id="PF14850">
    <property type="entry name" value="Pro_dh-DNA_bdg"/>
    <property type="match status" value="1"/>
</dbReference>
<dbReference type="RefSeq" id="WP_121211794.1">
    <property type="nucleotide sequence ID" value="NZ_RBIM01000005.1"/>
</dbReference>
<comment type="function">
    <text evidence="5">Oxidizes proline to glutamate for use as a carbon and nitrogen source.</text>
</comment>
<feature type="domain" description="Proline dehydrogenase PutA" evidence="9">
    <location>
        <begin position="64"/>
        <end position="177"/>
    </location>
</feature>
<keyword evidence="3 5" id="KW-0520">NAD</keyword>
<comment type="similarity">
    <text evidence="5">In the C-terminal section; belongs to the aldehyde dehydrogenase family.</text>
</comment>
<feature type="active site" evidence="6">
    <location>
        <position position="797"/>
    </location>
</feature>
<accession>A0A495D348</accession>
<dbReference type="Gene3D" id="3.20.20.220">
    <property type="match status" value="1"/>
</dbReference>
<protein>
    <recommendedName>
        <fullName evidence="5">Bifunctional protein PutA</fullName>
    </recommendedName>
    <domain>
        <recommendedName>
            <fullName evidence="5">Proline dehydrogenase</fullName>
            <ecNumber evidence="5">1.5.5.2</ecNumber>
        </recommendedName>
        <alternativeName>
            <fullName evidence="5">Proline oxidase</fullName>
        </alternativeName>
    </domain>
    <domain>
        <recommendedName>
            <fullName evidence="5">Delta-1-pyrroline-5-carboxylate dehydrogenase</fullName>
            <shortName evidence="5">P5C dehydrogenase</shortName>
            <ecNumber evidence="5">1.2.1.88</ecNumber>
        </recommendedName>
        <alternativeName>
            <fullName evidence="5">L-glutamate gamma-semialdehyde dehydrogenase</fullName>
        </alternativeName>
    </domain>
</protein>
<dbReference type="InterPro" id="IPR016163">
    <property type="entry name" value="Ald_DH_C"/>
</dbReference>
<keyword evidence="5" id="KW-0642">Proline metabolism</keyword>
<evidence type="ECO:0000313" key="11">
    <source>
        <dbReference type="Proteomes" id="UP000273675"/>
    </source>
</evidence>
<evidence type="ECO:0000256" key="5">
    <source>
        <dbReference type="PIRNR" id="PIRNR000197"/>
    </source>
</evidence>
<dbReference type="InterPro" id="IPR029041">
    <property type="entry name" value="FAD-linked_oxidoreductase-like"/>
</dbReference>
<dbReference type="GO" id="GO:0010133">
    <property type="term" value="P:L-proline catabolic process to L-glutamate"/>
    <property type="evidence" value="ECO:0007669"/>
    <property type="project" value="UniProtKB-UniRule"/>
</dbReference>
<dbReference type="InterPro" id="IPR025703">
    <property type="entry name" value="Bifunct_PutA"/>
</dbReference>
<keyword evidence="5" id="KW-0285">Flavoprotein</keyword>
<dbReference type="GO" id="GO:0004657">
    <property type="term" value="F:proline dehydrogenase activity"/>
    <property type="evidence" value="ECO:0007669"/>
    <property type="project" value="UniProtKB-UniRule"/>
</dbReference>
<comment type="pathway">
    <text evidence="1 5">Amino-acid degradation; L-proline degradation into L-glutamate; L-glutamate from L-proline: step 2/2.</text>
</comment>
<dbReference type="GO" id="GO:0003677">
    <property type="term" value="F:DNA binding"/>
    <property type="evidence" value="ECO:0007669"/>
    <property type="project" value="UniProtKB-KW"/>
</dbReference>
<feature type="domain" description="Aldehyde dehydrogenase" evidence="7">
    <location>
        <begin position="565"/>
        <end position="1023"/>
    </location>
</feature>
<keyword evidence="5" id="KW-0805">Transcription regulation</keyword>
<dbReference type="Gene3D" id="3.40.605.10">
    <property type="entry name" value="Aldehyde Dehydrogenase, Chain A, domain 1"/>
    <property type="match status" value="1"/>
</dbReference>
<dbReference type="Proteomes" id="UP000273675">
    <property type="component" value="Unassembled WGS sequence"/>
</dbReference>
<name>A0A495D348_9PROT</name>
<keyword evidence="5" id="KW-0274">FAD</keyword>
<evidence type="ECO:0000259" key="8">
    <source>
        <dbReference type="Pfam" id="PF01619"/>
    </source>
</evidence>
<dbReference type="GO" id="GO:0009898">
    <property type="term" value="C:cytoplasmic side of plasma membrane"/>
    <property type="evidence" value="ECO:0007669"/>
    <property type="project" value="TreeGrafter"/>
</dbReference>
<dbReference type="PANTHER" id="PTHR42862">
    <property type="entry name" value="DELTA-1-PYRROLINE-5-CARBOXYLATE DEHYDROGENASE 1, ISOFORM A-RELATED"/>
    <property type="match status" value="1"/>
</dbReference>
<dbReference type="NCBIfam" id="NF008869">
    <property type="entry name" value="PRK11904.1"/>
    <property type="match status" value="1"/>
</dbReference>
<dbReference type="PIRSF" id="PIRSF000197">
    <property type="entry name" value="Bifunct_PutA"/>
    <property type="match status" value="1"/>
</dbReference>
<dbReference type="InterPro" id="IPR024082">
    <property type="entry name" value="PRODH_PutA_dom_II"/>
</dbReference>
<dbReference type="EC" id="1.2.1.88" evidence="5"/>
<evidence type="ECO:0000256" key="3">
    <source>
        <dbReference type="ARBA" id="ARBA00023027"/>
    </source>
</evidence>
<sequence length="1041" mass="112705">MNVQARDMMRWDDLDSVKFADETAAVRDLAAATGLDEAARERVRTAAIDLVRTARKTTKARGLMDSFLQEFTLSNREGLALMCLAEALLRVPDAATADKLIAEKISDGAWAEHMGRSESWLVNASTLGLMLTGNLIDVDPEARKSPGTYLRKLTQKMGEPVIRAAVFRAMGIMGEEFVLGRTIKEGLKRAKKGEGELCSFDMLGEGARTAKDAARYHKRYLEAIEAVGKARRDGPVESVHGVSVKLSALHPKYYAVKEKRVLEELYPLVLEQAIAAKSHDIGFCLDAEEADRLILSLKLLDKLARAPELADWNGLGLAVQAYQKRTRRMIEQLIELGRATGRRFMVRLVKGAYWDSEIKYAHQNGWPDFPVWTTKPATDLNYLVCARVILAAPDAIYGQFATHNAHSLAAVRELAQQAGVESYEFQRLHGMGEALYQADAQINPDTPVRVYAPVGSHEDLLPYLVRRLLENGANTSFVHSFLDPEVPVETVASGPFEVAKTIDRHTKIALPKDLYGEDRANSTGLDLSQAAARQRVARAFEAFNREDELNATPLVAGHEVDGAAHQVMSPVDMSRQVGSVVDASVDDVNTAFDSAVAAQPGWDRRGGKARGAILRAMGDAMEAEMDRLLAIMAIEAGKTLADGIAEVREAVDFCRYYAAQAEREFDSAVRLPGPAGETNHLGMKGRGVFVTISPWNFPLAIFAGQVAAALAAGNTVLAKPAEQTPLIAFEAVKMFHKAGLPADVLHLLPGRGEIVGAALTTDPRTAGVAFTGSTEVARLINRSLAARETAIAPLIAETGGLNGMFVDTTALKEQVIDDAIQSAFGSAGQRCSALRVIFLPEDTADEIIEGLAGAMDELQVGDPADPATDVGPVIDNEAREILLRHVERMEAGARVIKQIDVGDRFDSGFFFGPTLVELPSLDLLEREVFGPILHVVRYKRKELAAIAAELADKGYGLTLGIHSRLASFHRQIQSLVPAGNIYVNRNMVGAVVGVQPFGGEGLSGTGPKAGGPHYLHRFAGERTVTINIAAQGGDPELLNLD</sequence>
<dbReference type="InterPro" id="IPR002872">
    <property type="entry name" value="Proline_DH_dom"/>
</dbReference>
<dbReference type="InterPro" id="IPR024089">
    <property type="entry name" value="PRODH_PutA_dom_I/II"/>
</dbReference>
<dbReference type="PANTHER" id="PTHR42862:SF1">
    <property type="entry name" value="DELTA-1-PYRROLINE-5-CARBOXYLATE DEHYDROGENASE 2, ISOFORM A-RELATED"/>
    <property type="match status" value="1"/>
</dbReference>
<keyword evidence="2 5" id="KW-0560">Oxidoreductase</keyword>
<keyword evidence="5" id="KW-0804">Transcription</keyword>
<dbReference type="InterPro" id="IPR016162">
    <property type="entry name" value="Ald_DH_N"/>
</dbReference>
<dbReference type="EC" id="1.5.5.2" evidence="5"/>
<comment type="catalytic activity">
    <reaction evidence="4 5">
        <text>L-glutamate 5-semialdehyde + NAD(+) + H2O = L-glutamate + NADH + 2 H(+)</text>
        <dbReference type="Rhea" id="RHEA:30235"/>
        <dbReference type="ChEBI" id="CHEBI:15377"/>
        <dbReference type="ChEBI" id="CHEBI:15378"/>
        <dbReference type="ChEBI" id="CHEBI:29985"/>
        <dbReference type="ChEBI" id="CHEBI:57540"/>
        <dbReference type="ChEBI" id="CHEBI:57945"/>
        <dbReference type="ChEBI" id="CHEBI:58066"/>
        <dbReference type="EC" id="1.2.1.88"/>
    </reaction>
</comment>
<dbReference type="OrthoDB" id="7168186at2"/>
<evidence type="ECO:0000256" key="2">
    <source>
        <dbReference type="ARBA" id="ARBA00023002"/>
    </source>
</evidence>
<dbReference type="InterPro" id="IPR015590">
    <property type="entry name" value="Aldehyde_DH_dom"/>
</dbReference>
<reference evidence="10 11" key="1">
    <citation type="submission" date="2018-10" db="EMBL/GenBank/DDBJ databases">
        <title>Genomic Encyclopedia of Type Strains, Phase IV (KMG-IV): sequencing the most valuable type-strain genomes for metagenomic binning, comparative biology and taxonomic classification.</title>
        <authorList>
            <person name="Goeker M."/>
        </authorList>
    </citation>
    <scope>NUCLEOTIDE SEQUENCE [LARGE SCALE GENOMIC DNA]</scope>
    <source>
        <strain evidence="10 11">DSM 4734</strain>
    </source>
</reference>
<evidence type="ECO:0000256" key="6">
    <source>
        <dbReference type="PIRSR" id="PIRSR000197-1"/>
    </source>
</evidence>
<dbReference type="EMBL" id="RBIM01000005">
    <property type="protein sequence ID" value="RKQ96198.1"/>
    <property type="molecule type" value="Genomic_DNA"/>
</dbReference>
<dbReference type="FunFam" id="3.40.309.10:FF:000005">
    <property type="entry name" value="1-pyrroline-5-carboxylate dehydrogenase 1"/>
    <property type="match status" value="1"/>
</dbReference>
<dbReference type="InterPro" id="IPR016161">
    <property type="entry name" value="Ald_DH/histidinol_DH"/>
</dbReference>
<dbReference type="SUPFAM" id="SSF51730">
    <property type="entry name" value="FAD-linked oxidoreductase"/>
    <property type="match status" value="1"/>
</dbReference>
<dbReference type="UniPathway" id="UPA00261">
    <property type="reaction ID" value="UER00373"/>
</dbReference>
<dbReference type="PROSITE" id="PS00070">
    <property type="entry name" value="ALDEHYDE_DEHYDR_CYS"/>
    <property type="match status" value="1"/>
</dbReference>
<dbReference type="Gene3D" id="3.40.309.10">
    <property type="entry name" value="Aldehyde Dehydrogenase, Chain A, domain 2"/>
    <property type="match status" value="1"/>
</dbReference>
<dbReference type="SUPFAM" id="SSF81935">
    <property type="entry name" value="N-terminal domain of bifunctional PutA protein"/>
    <property type="match status" value="1"/>
</dbReference>
<dbReference type="CDD" id="cd07125">
    <property type="entry name" value="ALDH_PutA-P5CDH"/>
    <property type="match status" value="1"/>
</dbReference>
<feature type="active site" evidence="6">
    <location>
        <position position="831"/>
    </location>
</feature>
<dbReference type="Gene3D" id="1.20.5.460">
    <property type="entry name" value="Single helix bin"/>
    <property type="match status" value="1"/>
</dbReference>
<comment type="catalytic activity">
    <reaction evidence="5">
        <text>L-proline + a quinone = (S)-1-pyrroline-5-carboxylate + a quinol + H(+)</text>
        <dbReference type="Rhea" id="RHEA:23784"/>
        <dbReference type="ChEBI" id="CHEBI:15378"/>
        <dbReference type="ChEBI" id="CHEBI:17388"/>
        <dbReference type="ChEBI" id="CHEBI:24646"/>
        <dbReference type="ChEBI" id="CHEBI:60039"/>
        <dbReference type="ChEBI" id="CHEBI:132124"/>
        <dbReference type="EC" id="1.5.5.2"/>
    </reaction>
</comment>
<proteinExistence type="inferred from homology"/>
<comment type="similarity">
    <text evidence="5">In the N-terminal section; belongs to the proline dehydrogenase family.</text>
</comment>
<comment type="pathway">
    <text evidence="5">Amino-acid degradation; L-proline degradation into L-glutamate; L-glutamate from L-proline: step 1/2.</text>
</comment>
<comment type="cofactor">
    <cofactor evidence="5">
        <name>FAD</name>
        <dbReference type="ChEBI" id="CHEBI:57692"/>
    </cofactor>
</comment>
<evidence type="ECO:0000259" key="9">
    <source>
        <dbReference type="Pfam" id="PF14850"/>
    </source>
</evidence>
<keyword evidence="5" id="KW-0238">DNA-binding</keyword>
<dbReference type="InterPro" id="IPR016160">
    <property type="entry name" value="Ald_DH_CS_CYS"/>
</dbReference>
<dbReference type="AlphaFoldDB" id="A0A495D348"/>
<dbReference type="Pfam" id="PF00171">
    <property type="entry name" value="Aldedh"/>
    <property type="match status" value="1"/>
</dbReference>
<evidence type="ECO:0000313" key="10">
    <source>
        <dbReference type="EMBL" id="RKQ96198.1"/>
    </source>
</evidence>
<dbReference type="SUPFAM" id="SSF53720">
    <property type="entry name" value="ALDH-like"/>
    <property type="match status" value="1"/>
</dbReference>
<feature type="domain" description="Proline dehydrogenase" evidence="8">
    <location>
        <begin position="192"/>
        <end position="479"/>
    </location>
</feature>
<evidence type="ECO:0000259" key="7">
    <source>
        <dbReference type="Pfam" id="PF00171"/>
    </source>
</evidence>
<dbReference type="GO" id="GO:0003842">
    <property type="term" value="F:L-glutamate gamma-semialdehyde dehydrogenase activity"/>
    <property type="evidence" value="ECO:0007669"/>
    <property type="project" value="UniProtKB-UniRule"/>
</dbReference>
<gene>
    <name evidence="10" type="ORF">C7435_2450</name>
</gene>
<organism evidence="10 11">
    <name type="scientific">Maricaulis maris</name>
    <dbReference type="NCBI Taxonomy" id="74318"/>
    <lineage>
        <taxon>Bacteria</taxon>
        <taxon>Pseudomonadati</taxon>
        <taxon>Pseudomonadota</taxon>
        <taxon>Alphaproteobacteria</taxon>
        <taxon>Maricaulales</taxon>
        <taxon>Maricaulaceae</taxon>
        <taxon>Maricaulis</taxon>
    </lineage>
</organism>
<dbReference type="NCBIfam" id="TIGR01238">
    <property type="entry name" value="D1pyr5carbox3"/>
    <property type="match status" value="1"/>
</dbReference>
<dbReference type="Pfam" id="PF01619">
    <property type="entry name" value="Pro_dh"/>
    <property type="match status" value="1"/>
</dbReference>
<comment type="caution">
    <text evidence="10">The sequence shown here is derived from an EMBL/GenBank/DDBJ whole genome shotgun (WGS) entry which is preliminary data.</text>
</comment>
<dbReference type="InterPro" id="IPR005933">
    <property type="entry name" value="PutA_C"/>
</dbReference>